<evidence type="ECO:0000256" key="1">
    <source>
        <dbReference type="ARBA" id="ARBA00022543"/>
    </source>
</evidence>
<sequence length="493" mass="54749">MSMVTIADCEHEQLAHSGHSQGFGVLLFLAKQDMTFRYVSANSAELLGEDPAELLGADGRDWLEMFLPDLGVLPKGAGKRAHWPRALDLGFGELDVLISPTSDGWLLEFETALDLETNPEDFQLASWSAPLNSSELEQVQQSLVEAISGMTGYDRVMLYQFTPDWSGEVLAERVRRSAGTYLSLRFPATDIPAIARKLYAQTPYRHIPDVTATPVPILAQQGEGTALDLTWSDLRSVSPMHVEYLSNMNVGSSFSTSVMVEGRLWGLVACHNPEPRRIPLQARQRCKALVDAYVEALLSHRRSIERSLLETLSTQLEPVRAQLAQGVAIADSLASQFQVLSRLLGVSGGAVAIGDELAPLGPDALPAEMLRDLHQWCRREMSDTLYCTDHLAGAWDKVPEPFPFCGLLSLSMRAKRLASGHLYLYVFRPEEVSEVAWAGNPEKPMEASGEGVRISPRKSFERWVQVRRGFSRGWSDQDLFVARQLRDQLSAWI</sequence>
<dbReference type="EMBL" id="NRSD01000024">
    <property type="protein sequence ID" value="MBK1646394.1"/>
    <property type="molecule type" value="Genomic_DNA"/>
</dbReference>
<dbReference type="GO" id="GO:0016301">
    <property type="term" value="F:kinase activity"/>
    <property type="evidence" value="ECO:0007669"/>
    <property type="project" value="UniProtKB-KW"/>
</dbReference>
<dbReference type="GO" id="GO:0009881">
    <property type="term" value="F:photoreceptor activity"/>
    <property type="evidence" value="ECO:0007669"/>
    <property type="project" value="UniProtKB-KW"/>
</dbReference>
<dbReference type="Gene3D" id="3.30.450.40">
    <property type="match status" value="1"/>
</dbReference>
<reference evidence="12 13" key="1">
    <citation type="journal article" date="2020" name="Microorganisms">
        <title>Osmotic Adaptation and Compatible Solute Biosynthesis of Phototrophic Bacteria as Revealed from Genome Analyses.</title>
        <authorList>
            <person name="Imhoff J.F."/>
            <person name="Rahn T."/>
            <person name="Kunzel S."/>
            <person name="Keller A."/>
            <person name="Neulinger S.C."/>
        </authorList>
    </citation>
    <scope>NUCLEOTIDE SEQUENCE [LARGE SCALE GENOMIC DNA]</scope>
    <source>
        <strain evidence="12 13">DSM 21303</strain>
    </source>
</reference>
<dbReference type="PANTHER" id="PTHR43065:SF10">
    <property type="entry name" value="PEROXIDE STRESS-ACTIVATED HISTIDINE KINASE MAK3"/>
    <property type="match status" value="1"/>
</dbReference>
<evidence type="ECO:0000313" key="13">
    <source>
        <dbReference type="Proteomes" id="UP001138802"/>
    </source>
</evidence>
<dbReference type="SUPFAM" id="SSF55785">
    <property type="entry name" value="PYP-like sensor domain (PAS domain)"/>
    <property type="match status" value="1"/>
</dbReference>
<dbReference type="PANTHER" id="PTHR43065">
    <property type="entry name" value="SENSOR HISTIDINE KINASE"/>
    <property type="match status" value="1"/>
</dbReference>
<dbReference type="GO" id="GO:0000160">
    <property type="term" value="P:phosphorelay signal transduction system"/>
    <property type="evidence" value="ECO:0007669"/>
    <property type="project" value="UniProtKB-KW"/>
</dbReference>
<gene>
    <name evidence="12" type="ORF">CKO25_17430</name>
</gene>
<dbReference type="SUPFAM" id="SSF55781">
    <property type="entry name" value="GAF domain-like"/>
    <property type="match status" value="2"/>
</dbReference>
<keyword evidence="3" id="KW-0716">Sensory transduction</keyword>
<comment type="caution">
    <text evidence="12">The sequence shown here is derived from an EMBL/GenBank/DDBJ whole genome shotgun (WGS) entry which is preliminary data.</text>
</comment>
<dbReference type="Proteomes" id="UP001138802">
    <property type="component" value="Unassembled WGS sequence"/>
</dbReference>
<feature type="domain" description="Phytochrome chromophore attachment site" evidence="11">
    <location>
        <begin position="135"/>
        <end position="291"/>
    </location>
</feature>
<dbReference type="InterPro" id="IPR029016">
    <property type="entry name" value="GAF-like_dom_sf"/>
</dbReference>
<evidence type="ECO:0000256" key="2">
    <source>
        <dbReference type="ARBA" id="ARBA00022553"/>
    </source>
</evidence>
<protein>
    <recommendedName>
        <fullName evidence="11">Phytochrome chromophore attachment site domain-containing protein</fullName>
    </recommendedName>
</protein>
<keyword evidence="4" id="KW-0808">Transferase</keyword>
<evidence type="ECO:0000256" key="4">
    <source>
        <dbReference type="ARBA" id="ARBA00022679"/>
    </source>
</evidence>
<dbReference type="GO" id="GO:0005524">
    <property type="term" value="F:ATP binding"/>
    <property type="evidence" value="ECO:0007669"/>
    <property type="project" value="UniProtKB-KW"/>
</dbReference>
<evidence type="ECO:0000256" key="6">
    <source>
        <dbReference type="ARBA" id="ARBA00022777"/>
    </source>
</evidence>
<dbReference type="AlphaFoldDB" id="A0A9X0WKI1"/>
<organism evidence="12 13">
    <name type="scientific">Thiocapsa imhoffii</name>
    <dbReference type="NCBI Taxonomy" id="382777"/>
    <lineage>
        <taxon>Bacteria</taxon>
        <taxon>Pseudomonadati</taxon>
        <taxon>Pseudomonadota</taxon>
        <taxon>Gammaproteobacteria</taxon>
        <taxon>Chromatiales</taxon>
        <taxon>Chromatiaceae</taxon>
        <taxon>Thiocapsa</taxon>
    </lineage>
</organism>
<evidence type="ECO:0000313" key="12">
    <source>
        <dbReference type="EMBL" id="MBK1646394.1"/>
    </source>
</evidence>
<accession>A0A9X0WKI1</accession>
<keyword evidence="9" id="KW-0902">Two-component regulatory system</keyword>
<evidence type="ECO:0000256" key="8">
    <source>
        <dbReference type="ARBA" id="ARBA00022991"/>
    </source>
</evidence>
<dbReference type="Gene3D" id="3.30.450.270">
    <property type="match status" value="1"/>
</dbReference>
<dbReference type="InterPro" id="IPR013654">
    <property type="entry name" value="PAS_2"/>
</dbReference>
<dbReference type="Pfam" id="PF08446">
    <property type="entry name" value="PAS_2"/>
    <property type="match status" value="1"/>
</dbReference>
<dbReference type="InterPro" id="IPR043150">
    <property type="entry name" value="Phytochrome_PHY_sf"/>
</dbReference>
<keyword evidence="5" id="KW-0547">Nucleotide-binding</keyword>
<keyword evidence="10" id="KW-0675">Receptor</keyword>
<dbReference type="InterPro" id="IPR003018">
    <property type="entry name" value="GAF"/>
</dbReference>
<dbReference type="GO" id="GO:0009584">
    <property type="term" value="P:detection of visible light"/>
    <property type="evidence" value="ECO:0007669"/>
    <property type="project" value="InterPro"/>
</dbReference>
<keyword evidence="6" id="KW-0418">Kinase</keyword>
<evidence type="ECO:0000256" key="3">
    <source>
        <dbReference type="ARBA" id="ARBA00022606"/>
    </source>
</evidence>
<dbReference type="PRINTS" id="PR01033">
    <property type="entry name" value="PHYTOCHROME"/>
</dbReference>
<dbReference type="InterPro" id="IPR035965">
    <property type="entry name" value="PAS-like_dom_sf"/>
</dbReference>
<evidence type="ECO:0000256" key="7">
    <source>
        <dbReference type="ARBA" id="ARBA00022840"/>
    </source>
</evidence>
<dbReference type="InterPro" id="IPR001294">
    <property type="entry name" value="Phytochrome"/>
</dbReference>
<proteinExistence type="predicted"/>
<evidence type="ECO:0000256" key="10">
    <source>
        <dbReference type="ARBA" id="ARBA00023170"/>
    </source>
</evidence>
<name>A0A9X0WKI1_9GAMM</name>
<keyword evidence="1" id="KW-0600">Photoreceptor protein</keyword>
<keyword evidence="13" id="KW-1185">Reference proteome</keyword>
<keyword evidence="8" id="KW-0157">Chromophore</keyword>
<keyword evidence="2" id="KW-0597">Phosphoprotein</keyword>
<dbReference type="Pfam" id="PF01590">
    <property type="entry name" value="GAF"/>
    <property type="match status" value="1"/>
</dbReference>
<dbReference type="InterPro" id="IPR016132">
    <property type="entry name" value="Phyto_chromo_attachment"/>
</dbReference>
<dbReference type="PROSITE" id="PS50046">
    <property type="entry name" value="PHYTOCHROME_2"/>
    <property type="match status" value="1"/>
</dbReference>
<evidence type="ECO:0000256" key="5">
    <source>
        <dbReference type="ARBA" id="ARBA00022741"/>
    </source>
</evidence>
<evidence type="ECO:0000256" key="9">
    <source>
        <dbReference type="ARBA" id="ARBA00023012"/>
    </source>
</evidence>
<dbReference type="Gene3D" id="3.30.450.20">
    <property type="entry name" value="PAS domain"/>
    <property type="match status" value="1"/>
</dbReference>
<evidence type="ECO:0000259" key="11">
    <source>
        <dbReference type="PROSITE" id="PS50046"/>
    </source>
</evidence>
<dbReference type="RefSeq" id="WP_200389206.1">
    <property type="nucleotide sequence ID" value="NZ_NRSD01000024.1"/>
</dbReference>
<keyword evidence="7" id="KW-0067">ATP-binding</keyword>
<dbReference type="SMART" id="SM00065">
    <property type="entry name" value="GAF"/>
    <property type="match status" value="1"/>
</dbReference>
<dbReference type="InterPro" id="IPR013515">
    <property type="entry name" value="Phytochrome_cen-reg"/>
</dbReference>
<dbReference type="Pfam" id="PF00360">
    <property type="entry name" value="PHY"/>
    <property type="match status" value="1"/>
</dbReference>
<dbReference type="GO" id="GO:0006355">
    <property type="term" value="P:regulation of DNA-templated transcription"/>
    <property type="evidence" value="ECO:0007669"/>
    <property type="project" value="InterPro"/>
</dbReference>